<dbReference type="HOGENOM" id="CLU_206014_0_0_11"/>
<dbReference type="InParanoid" id="E3J0R8"/>
<dbReference type="EMBL" id="CP002299">
    <property type="protein sequence ID" value="ADP82837.1"/>
    <property type="molecule type" value="Genomic_DNA"/>
</dbReference>
<feature type="transmembrane region" description="Helical" evidence="1">
    <location>
        <begin position="12"/>
        <end position="29"/>
    </location>
</feature>
<dbReference type="KEGG" id="fri:FraEuI1c_4847"/>
<keyword evidence="3" id="KW-1185">Reference proteome</keyword>
<dbReference type="RefSeq" id="WP_013425955.1">
    <property type="nucleotide sequence ID" value="NC_014666.1"/>
</dbReference>
<feature type="transmembrane region" description="Helical" evidence="1">
    <location>
        <begin position="41"/>
        <end position="59"/>
    </location>
</feature>
<organism evidence="2 3">
    <name type="scientific">Pseudofrankia inefficax (strain DSM 45817 / CECT 9037 / DDB 130130 / EuI1c)</name>
    <name type="common">Frankia inefficax</name>
    <dbReference type="NCBI Taxonomy" id="298654"/>
    <lineage>
        <taxon>Bacteria</taxon>
        <taxon>Bacillati</taxon>
        <taxon>Actinomycetota</taxon>
        <taxon>Actinomycetes</taxon>
        <taxon>Frankiales</taxon>
        <taxon>Frankiaceae</taxon>
        <taxon>Pseudofrankia</taxon>
    </lineage>
</organism>
<proteinExistence type="predicted"/>
<accession>E3J0R8</accession>
<protein>
    <submittedName>
        <fullName evidence="2">Uncharacterized protein</fullName>
    </submittedName>
</protein>
<dbReference type="Proteomes" id="UP000002484">
    <property type="component" value="Chromosome"/>
</dbReference>
<sequence length="65" mass="6626" precursor="true">MSTERSVHRLRLALGVLIALVVALVAGILARANNTTVPGAILYGLGAFGGATSLALAVLESLERP</sequence>
<gene>
    <name evidence="2" type="ordered locus">FraEuI1c_4847</name>
</gene>
<evidence type="ECO:0000256" key="1">
    <source>
        <dbReference type="SAM" id="Phobius"/>
    </source>
</evidence>
<keyword evidence="1" id="KW-1133">Transmembrane helix</keyword>
<reference evidence="2 3" key="1">
    <citation type="submission" date="2010-10" db="EMBL/GenBank/DDBJ databases">
        <title>Complete sequence of Frankia sp. EuI1c.</title>
        <authorList>
            <consortium name="US DOE Joint Genome Institute"/>
            <person name="Lucas S."/>
            <person name="Copeland A."/>
            <person name="Lapidus A."/>
            <person name="Cheng J.-F."/>
            <person name="Bruce D."/>
            <person name="Goodwin L."/>
            <person name="Pitluck S."/>
            <person name="Chertkov O."/>
            <person name="Detter J.C."/>
            <person name="Han C."/>
            <person name="Tapia R."/>
            <person name="Land M."/>
            <person name="Hauser L."/>
            <person name="Jeffries C."/>
            <person name="Kyrpides N."/>
            <person name="Ivanova N."/>
            <person name="Mikhailova N."/>
            <person name="Beauchemin N."/>
            <person name="Sen A."/>
            <person name="Sur S.A."/>
            <person name="Gtari M."/>
            <person name="Wall L."/>
            <person name="Tisa L."/>
            <person name="Woyke T."/>
        </authorList>
    </citation>
    <scope>NUCLEOTIDE SEQUENCE [LARGE SCALE GENOMIC DNA]</scope>
    <source>
        <strain evidence="3">DSM 45817 / CECT 9037 / EuI1c</strain>
    </source>
</reference>
<evidence type="ECO:0000313" key="3">
    <source>
        <dbReference type="Proteomes" id="UP000002484"/>
    </source>
</evidence>
<keyword evidence="1" id="KW-0812">Transmembrane</keyword>
<evidence type="ECO:0000313" key="2">
    <source>
        <dbReference type="EMBL" id="ADP82837.1"/>
    </source>
</evidence>
<name>E3J0R8_PSEI1</name>
<keyword evidence="1" id="KW-0472">Membrane</keyword>
<dbReference type="AlphaFoldDB" id="E3J0R8"/>